<dbReference type="SUPFAM" id="SSF89919">
    <property type="entry name" value="Ribosome-binding factor A, RbfA"/>
    <property type="match status" value="1"/>
</dbReference>
<dbReference type="EMBL" id="AP012554">
    <property type="protein sequence ID" value="BAO00346.1"/>
    <property type="molecule type" value="Genomic_DNA"/>
</dbReference>
<dbReference type="InterPro" id="IPR000238">
    <property type="entry name" value="RbfA"/>
</dbReference>
<evidence type="ECO:0000313" key="2">
    <source>
        <dbReference type="EMBL" id="BAO00346.1"/>
    </source>
</evidence>
<reference evidence="2 3" key="1">
    <citation type="submission" date="2012-10" db="EMBL/GenBank/DDBJ databases">
        <title>Genome sequence of the symbiont of the pentatomidae stink bug Halyomorpha halys.</title>
        <authorList>
            <person name="Kobayashi H."/>
            <person name="Fujii-Muramatsu R."/>
            <person name="Takeishi K."/>
            <person name="Noda H."/>
        </authorList>
    </citation>
    <scope>NUCLEOTIDE SEQUENCE [LARGE SCALE GENOMIC DNA]</scope>
</reference>
<evidence type="ECO:0000256" key="1">
    <source>
        <dbReference type="HAMAP-Rule" id="MF_00003"/>
    </source>
</evidence>
<dbReference type="Gene3D" id="3.30.300.20">
    <property type="match status" value="1"/>
</dbReference>
<evidence type="ECO:0000313" key="3">
    <source>
        <dbReference type="Proteomes" id="UP000016900"/>
    </source>
</evidence>
<keyword evidence="1" id="KW-0963">Cytoplasm</keyword>
<dbReference type="STRING" id="1235990.BMSBPS_0003"/>
<comment type="subcellular location">
    <subcellularLocation>
        <location evidence="1">Cytoplasm</location>
    </subcellularLocation>
</comment>
<dbReference type="KEGG" id="hhs:HHS_03760"/>
<name>U3U2J3_9GAMM</name>
<dbReference type="Proteomes" id="UP000016900">
    <property type="component" value="Chromosome"/>
</dbReference>
<dbReference type="KEGG" id="pck:BMSBPS_0003"/>
<comment type="subunit">
    <text evidence="1">Monomer. Binds 30S ribosomal subunits, but not 50S ribosomal subunits or 70S ribosomes.</text>
</comment>
<dbReference type="Pfam" id="PF02033">
    <property type="entry name" value="RBFA"/>
    <property type="match status" value="1"/>
</dbReference>
<dbReference type="NCBIfam" id="TIGR00082">
    <property type="entry name" value="rbfA"/>
    <property type="match status" value="1"/>
</dbReference>
<sequence length="139" mass="16189">MNMEKEFSRRQRVAQELHKKIAFILQRKIRDPRLRIMITVSGVEISRDLSYAKIFITCLNEENHKDIQDTVNALKEASSYIRMLLSKIIKLRTVPKLTFFYDPSLTQARYMLTLISNTIKNDMIQCSSRASSRNEGGSM</sequence>
<keyword evidence="3" id="KW-1185">Reference proteome</keyword>
<comment type="similarity">
    <text evidence="1">Belongs to the RbfA family.</text>
</comment>
<dbReference type="AlphaFoldDB" id="U3U2J3"/>
<gene>
    <name evidence="1" type="primary">rbfA</name>
    <name evidence="2" type="ORF">HHS_03760</name>
</gene>
<keyword evidence="1" id="KW-0690">Ribosome biogenesis</keyword>
<proteinExistence type="inferred from homology"/>
<comment type="function">
    <text evidence="1">One of several proteins that assist in the late maturation steps of the functional core of the 30S ribosomal subunit. Associates with free 30S ribosomal subunits (but not with 30S subunits that are part of 70S ribosomes or polysomes). Required for efficient processing of 16S rRNA. May interact with the 5'-terminal helix region of 16S rRNA.</text>
</comment>
<accession>U3U2J3</accession>
<dbReference type="InterPro" id="IPR023799">
    <property type="entry name" value="RbfA_dom_sf"/>
</dbReference>
<dbReference type="PANTHER" id="PTHR33515">
    <property type="entry name" value="RIBOSOME-BINDING FACTOR A, CHLOROPLASTIC-RELATED"/>
    <property type="match status" value="1"/>
</dbReference>
<dbReference type="GO" id="GO:0005829">
    <property type="term" value="C:cytosol"/>
    <property type="evidence" value="ECO:0007669"/>
    <property type="project" value="TreeGrafter"/>
</dbReference>
<dbReference type="PROSITE" id="PS01319">
    <property type="entry name" value="RBFA"/>
    <property type="match status" value="1"/>
</dbReference>
<dbReference type="InterPro" id="IPR015946">
    <property type="entry name" value="KH_dom-like_a/b"/>
</dbReference>
<dbReference type="HAMAP" id="MF_00003">
    <property type="entry name" value="RbfA"/>
    <property type="match status" value="1"/>
</dbReference>
<dbReference type="GO" id="GO:0043024">
    <property type="term" value="F:ribosomal small subunit binding"/>
    <property type="evidence" value="ECO:0007669"/>
    <property type="project" value="TreeGrafter"/>
</dbReference>
<protein>
    <recommendedName>
        <fullName evidence="1">Ribosome-binding factor A</fullName>
    </recommendedName>
</protein>
<dbReference type="InterPro" id="IPR020053">
    <property type="entry name" value="Ribosome-bd_factorA_CS"/>
</dbReference>
<dbReference type="PATRIC" id="fig|1235990.3.peg.371"/>
<dbReference type="PANTHER" id="PTHR33515:SF1">
    <property type="entry name" value="RIBOSOME-BINDING FACTOR A, CHLOROPLASTIC-RELATED"/>
    <property type="match status" value="1"/>
</dbReference>
<dbReference type="eggNOG" id="COG0858">
    <property type="taxonomic scope" value="Bacteria"/>
</dbReference>
<dbReference type="GO" id="GO:0030490">
    <property type="term" value="P:maturation of SSU-rRNA"/>
    <property type="evidence" value="ECO:0007669"/>
    <property type="project" value="UniProtKB-UniRule"/>
</dbReference>
<organism evidence="2 3">
    <name type="scientific">Candidatus Pantoea carbekii</name>
    <dbReference type="NCBI Taxonomy" id="1235990"/>
    <lineage>
        <taxon>Bacteria</taxon>
        <taxon>Pseudomonadati</taxon>
        <taxon>Pseudomonadota</taxon>
        <taxon>Gammaproteobacteria</taxon>
        <taxon>Enterobacterales</taxon>
        <taxon>Erwiniaceae</taxon>
        <taxon>Pantoea</taxon>
    </lineage>
</organism>